<feature type="domain" description="Putative glycogen debranching enzyme N-terminal" evidence="1">
    <location>
        <begin position="23"/>
        <end position="201"/>
    </location>
</feature>
<dbReference type="InterPro" id="IPR032856">
    <property type="entry name" value="GDE_N_bis"/>
</dbReference>
<sequence>MEESMPDGQQPALHDLVTVLCAPSVAISAPDGQIRAGGASGFYRHDRRGLALLEIGVEGAELVPTGANAPEAGRACFHGVLRGQGEANPDPVLHYRRERRAGGESFAETWTLCNHSSRDADLVVTARVATDLARMDLVKAGAPGALAEPEATGDGVRWQGDGCAVDLAASRTADDVSIEDNQVRLSWRVEFPAGAQWSLSFALHQHEQEQSGFLPQRPARPVRLVAPRAGEGDHARLLERSLQDLDGLLLADPRQPESAFLAAGSPWFFTLFGRDSLWAARFLLPLGTELAGGTLRVLAALQGTRHDPATEEQPGKIPHELRRAAIDIDGSEPLRLPPLYYGTVDATPLWVCLLHDAWRAGLPEDEVRALLPTLTAALGWLSGPGDPDGDGFCEYQGSDADGLANQGWKDSGDGIRWSDGGIARRPLALCEVQGYAYAAAVGGADLLDAFGGDGGPARQWGAELRARFREQFWVEDEHGRYPAVALDGDKRPVTGPTSNMAHLLGTGLLDAHEARLVADQLTSSALDSGYGLRTLASTNAGFNPLSYHCGSVWPHDTAIAVLGLAAEGLHEQARVLAEGLVRSAVEFGHRVPELHGGTDRAAGEPVVAYPASCRPQAWSAAGAVAVVGYLEGWNRAAKPGAQPGRNA</sequence>
<dbReference type="Pfam" id="PF14742">
    <property type="entry name" value="GDE_N_bis"/>
    <property type="match status" value="1"/>
</dbReference>
<accession>A0ABN1CRP8</accession>
<dbReference type="SUPFAM" id="SSF48208">
    <property type="entry name" value="Six-hairpin glycosidases"/>
    <property type="match status" value="1"/>
</dbReference>
<reference evidence="3 4" key="1">
    <citation type="journal article" date="2019" name="Int. J. Syst. Evol. Microbiol.">
        <title>The Global Catalogue of Microorganisms (GCM) 10K type strain sequencing project: providing services to taxonomists for standard genome sequencing and annotation.</title>
        <authorList>
            <consortium name="The Broad Institute Genomics Platform"/>
            <consortium name="The Broad Institute Genome Sequencing Center for Infectious Disease"/>
            <person name="Wu L."/>
            <person name="Ma J."/>
        </authorList>
    </citation>
    <scope>NUCLEOTIDE SEQUENCE [LARGE SCALE GENOMIC DNA]</scope>
    <source>
        <strain evidence="3 4">JCM 10303</strain>
    </source>
</reference>
<dbReference type="InterPro" id="IPR008928">
    <property type="entry name" value="6-hairpin_glycosidase_sf"/>
</dbReference>
<evidence type="ECO:0000259" key="2">
    <source>
        <dbReference type="Pfam" id="PF22422"/>
    </source>
</evidence>
<evidence type="ECO:0000313" key="4">
    <source>
        <dbReference type="Proteomes" id="UP001500729"/>
    </source>
</evidence>
<name>A0ABN1CRP8_SACER</name>
<feature type="domain" description="Mannosylglycerate hydrolase MGH1-like glycoside hydrolase" evidence="2">
    <location>
        <begin position="363"/>
        <end position="584"/>
    </location>
</feature>
<evidence type="ECO:0000313" key="3">
    <source>
        <dbReference type="EMBL" id="GAA0524436.1"/>
    </source>
</evidence>
<dbReference type="InterPro" id="IPR054491">
    <property type="entry name" value="MGH1-like_GH"/>
</dbReference>
<dbReference type="Pfam" id="PF22422">
    <property type="entry name" value="MGH1-like_GH"/>
    <property type="match status" value="1"/>
</dbReference>
<dbReference type="Proteomes" id="UP001500729">
    <property type="component" value="Unassembled WGS sequence"/>
</dbReference>
<keyword evidence="4" id="KW-1185">Reference proteome</keyword>
<dbReference type="Gene3D" id="1.50.10.10">
    <property type="match status" value="1"/>
</dbReference>
<dbReference type="EMBL" id="BAAAGS010000013">
    <property type="protein sequence ID" value="GAA0524436.1"/>
    <property type="molecule type" value="Genomic_DNA"/>
</dbReference>
<dbReference type="InterPro" id="IPR012341">
    <property type="entry name" value="6hp_glycosidase-like_sf"/>
</dbReference>
<organism evidence="3 4">
    <name type="scientific">Saccharopolyspora erythraea</name>
    <name type="common">Streptomyces erythraeus</name>
    <dbReference type="NCBI Taxonomy" id="1836"/>
    <lineage>
        <taxon>Bacteria</taxon>
        <taxon>Bacillati</taxon>
        <taxon>Actinomycetota</taxon>
        <taxon>Actinomycetes</taxon>
        <taxon>Pseudonocardiales</taxon>
        <taxon>Pseudonocardiaceae</taxon>
        <taxon>Saccharopolyspora</taxon>
    </lineage>
</organism>
<evidence type="ECO:0000259" key="1">
    <source>
        <dbReference type="Pfam" id="PF14742"/>
    </source>
</evidence>
<gene>
    <name evidence="3" type="ORF">GCM10009533_24700</name>
</gene>
<comment type="caution">
    <text evidence="3">The sequence shown here is derived from an EMBL/GenBank/DDBJ whole genome shotgun (WGS) entry which is preliminary data.</text>
</comment>
<proteinExistence type="predicted"/>
<protein>
    <submittedName>
        <fullName evidence="3">Glycogen debranching N-terminal domain-containing protein</fullName>
    </submittedName>
</protein>